<organism evidence="2 3">
    <name type="scientific">Psilocybe cf. subviscida</name>
    <dbReference type="NCBI Taxonomy" id="2480587"/>
    <lineage>
        <taxon>Eukaryota</taxon>
        <taxon>Fungi</taxon>
        <taxon>Dikarya</taxon>
        <taxon>Basidiomycota</taxon>
        <taxon>Agaricomycotina</taxon>
        <taxon>Agaricomycetes</taxon>
        <taxon>Agaricomycetidae</taxon>
        <taxon>Agaricales</taxon>
        <taxon>Agaricineae</taxon>
        <taxon>Strophariaceae</taxon>
        <taxon>Psilocybe</taxon>
    </lineage>
</organism>
<keyword evidence="3" id="KW-1185">Reference proteome</keyword>
<dbReference type="EMBL" id="JAACJJ010000028">
    <property type="protein sequence ID" value="KAF5322715.1"/>
    <property type="molecule type" value="Genomic_DNA"/>
</dbReference>
<feature type="region of interest" description="Disordered" evidence="1">
    <location>
        <begin position="393"/>
        <end position="413"/>
    </location>
</feature>
<feature type="region of interest" description="Disordered" evidence="1">
    <location>
        <begin position="197"/>
        <end position="220"/>
    </location>
</feature>
<feature type="region of interest" description="Disordered" evidence="1">
    <location>
        <begin position="118"/>
        <end position="176"/>
    </location>
</feature>
<reference evidence="2 3" key="1">
    <citation type="journal article" date="2020" name="ISME J.">
        <title>Uncovering the hidden diversity of litter-decomposition mechanisms in mushroom-forming fungi.</title>
        <authorList>
            <person name="Floudas D."/>
            <person name="Bentzer J."/>
            <person name="Ahren D."/>
            <person name="Johansson T."/>
            <person name="Persson P."/>
            <person name="Tunlid A."/>
        </authorList>
    </citation>
    <scope>NUCLEOTIDE SEQUENCE [LARGE SCALE GENOMIC DNA]</scope>
    <source>
        <strain evidence="2 3">CBS 101986</strain>
    </source>
</reference>
<evidence type="ECO:0000256" key="1">
    <source>
        <dbReference type="SAM" id="MobiDB-lite"/>
    </source>
</evidence>
<evidence type="ECO:0000313" key="2">
    <source>
        <dbReference type="EMBL" id="KAF5322715.1"/>
    </source>
</evidence>
<dbReference type="Proteomes" id="UP000567179">
    <property type="component" value="Unassembled WGS sequence"/>
</dbReference>
<evidence type="ECO:0000313" key="3">
    <source>
        <dbReference type="Proteomes" id="UP000567179"/>
    </source>
</evidence>
<feature type="compositionally biased region" description="Polar residues" evidence="1">
    <location>
        <begin position="137"/>
        <end position="146"/>
    </location>
</feature>
<name>A0A8H5BG19_9AGAR</name>
<dbReference type="OrthoDB" id="2984700at2759"/>
<feature type="compositionally biased region" description="Polar residues" evidence="1">
    <location>
        <begin position="154"/>
        <end position="169"/>
    </location>
</feature>
<comment type="caution">
    <text evidence="2">The sequence shown here is derived from an EMBL/GenBank/DDBJ whole genome shotgun (WGS) entry which is preliminary data.</text>
</comment>
<dbReference type="AlphaFoldDB" id="A0A8H5BG19"/>
<feature type="compositionally biased region" description="Polar residues" evidence="1">
    <location>
        <begin position="120"/>
        <end position="129"/>
    </location>
</feature>
<sequence>MMSHQATRRRESSCSDLRTPKPRSRATTAAGELRESPNPREYVASETENTGYALQEIGDTSLDNARITMRTRVAVRDNTPHRFQVVPLRDVGRISCHSFNSTENRLPSCAISVTPKKGSNRNFSTTSSLGWRHKSDLTPSNVTPPRQTRKDTSFCGSTVAENHTSTLSTDTKRMDSVRSCTFRSASDKGMTLTEWDVNGVHSRKPTQNLGAAGHTPSPLSIDSIHELMHSESPLTQTISRSLRHRATSVNVINQSKSSSLNDMVSFNSQQAKISSDGNTANAQRLSHGRSLCHDSDDKSYYSLLDAYETSESTPAVPSTKRHAIYTPSVYIPHFDRRMKSDDNVGPSPETDPFSLELSGDQKPMHESAGGPSSDEDPDTTIRPEMVQEGLATTNDLSMSDSFPGLKQKSSSRSLPLCVPRGLNHSKPLHSVKYIGTADGSRPGAMVYPRIVLSLFAELDDAIDEWKR</sequence>
<gene>
    <name evidence="2" type="ORF">D9619_000861</name>
</gene>
<accession>A0A8H5BG19</accession>
<protein>
    <submittedName>
        <fullName evidence="2">Uncharacterized protein</fullName>
    </submittedName>
</protein>
<proteinExistence type="predicted"/>
<feature type="region of interest" description="Disordered" evidence="1">
    <location>
        <begin position="1"/>
        <end position="38"/>
    </location>
</feature>
<feature type="region of interest" description="Disordered" evidence="1">
    <location>
        <begin position="336"/>
        <end position="380"/>
    </location>
</feature>